<gene>
    <name evidence="7" type="ORF">P154DRAFT_428519</name>
</gene>
<feature type="region of interest" description="Disordered" evidence="5">
    <location>
        <begin position="39"/>
        <end position="62"/>
    </location>
</feature>
<evidence type="ECO:0000256" key="3">
    <source>
        <dbReference type="ARBA" id="ARBA00022833"/>
    </source>
</evidence>
<feature type="domain" description="C3H1-type" evidence="6">
    <location>
        <begin position="1044"/>
        <end position="1071"/>
    </location>
</feature>
<name>A0A6A5WPE3_9PLEO</name>
<dbReference type="InterPro" id="IPR036855">
    <property type="entry name" value="Znf_CCCH_sf"/>
</dbReference>
<feature type="compositionally biased region" description="Pro residues" evidence="5">
    <location>
        <begin position="952"/>
        <end position="963"/>
    </location>
</feature>
<reference evidence="7" key="1">
    <citation type="journal article" date="2020" name="Stud. Mycol.">
        <title>101 Dothideomycetes genomes: a test case for predicting lifestyles and emergence of pathogens.</title>
        <authorList>
            <person name="Haridas S."/>
            <person name="Albert R."/>
            <person name="Binder M."/>
            <person name="Bloem J."/>
            <person name="Labutti K."/>
            <person name="Salamov A."/>
            <person name="Andreopoulos B."/>
            <person name="Baker S."/>
            <person name="Barry K."/>
            <person name="Bills G."/>
            <person name="Bluhm B."/>
            <person name="Cannon C."/>
            <person name="Castanera R."/>
            <person name="Culley D."/>
            <person name="Daum C."/>
            <person name="Ezra D."/>
            <person name="Gonzalez J."/>
            <person name="Henrissat B."/>
            <person name="Kuo A."/>
            <person name="Liang C."/>
            <person name="Lipzen A."/>
            <person name="Lutzoni F."/>
            <person name="Magnuson J."/>
            <person name="Mondo S."/>
            <person name="Nolan M."/>
            <person name="Ohm R."/>
            <person name="Pangilinan J."/>
            <person name="Park H.-J."/>
            <person name="Ramirez L."/>
            <person name="Alfaro M."/>
            <person name="Sun H."/>
            <person name="Tritt A."/>
            <person name="Yoshinaga Y."/>
            <person name="Zwiers L.-H."/>
            <person name="Turgeon B."/>
            <person name="Goodwin S."/>
            <person name="Spatafora J."/>
            <person name="Crous P."/>
            <person name="Grigoriev I."/>
        </authorList>
    </citation>
    <scope>NUCLEOTIDE SEQUENCE</scope>
    <source>
        <strain evidence="7">CBS 123094</strain>
    </source>
</reference>
<feature type="compositionally biased region" description="Low complexity" evidence="5">
    <location>
        <begin position="152"/>
        <end position="161"/>
    </location>
</feature>
<organism evidence="7 8">
    <name type="scientific">Amniculicola lignicola CBS 123094</name>
    <dbReference type="NCBI Taxonomy" id="1392246"/>
    <lineage>
        <taxon>Eukaryota</taxon>
        <taxon>Fungi</taxon>
        <taxon>Dikarya</taxon>
        <taxon>Ascomycota</taxon>
        <taxon>Pezizomycotina</taxon>
        <taxon>Dothideomycetes</taxon>
        <taxon>Pleosporomycetidae</taxon>
        <taxon>Pleosporales</taxon>
        <taxon>Amniculicolaceae</taxon>
        <taxon>Amniculicola</taxon>
    </lineage>
</organism>
<feature type="compositionally biased region" description="Polar residues" evidence="5">
    <location>
        <begin position="142"/>
        <end position="151"/>
    </location>
</feature>
<evidence type="ECO:0000256" key="2">
    <source>
        <dbReference type="ARBA" id="ARBA00022771"/>
    </source>
</evidence>
<dbReference type="PROSITE" id="PS50103">
    <property type="entry name" value="ZF_C3H1"/>
    <property type="match status" value="1"/>
</dbReference>
<keyword evidence="2 4" id="KW-0863">Zinc-finger</keyword>
<feature type="region of interest" description="Disordered" evidence="5">
    <location>
        <begin position="142"/>
        <end position="171"/>
    </location>
</feature>
<evidence type="ECO:0000313" key="8">
    <source>
        <dbReference type="Proteomes" id="UP000799779"/>
    </source>
</evidence>
<evidence type="ECO:0000259" key="6">
    <source>
        <dbReference type="PROSITE" id="PS50103"/>
    </source>
</evidence>
<dbReference type="OrthoDB" id="4347at2759"/>
<dbReference type="Gene3D" id="4.10.1000.10">
    <property type="entry name" value="Zinc finger, CCCH-type"/>
    <property type="match status" value="1"/>
</dbReference>
<keyword evidence="1 4" id="KW-0479">Metal-binding</keyword>
<sequence>MAPSHVPNEQLPIMGQNMYTDPSYENLFPSVDQFATSSPWNPAQPNHHHPGLVQQHQQGVPAPNGASWHHNLPQSYASISQPYGGPQNGYQTASPYQYGQFGNHGTMGSYATQPNVDPSLVDHQAALRQQQQSPYQMPMRNVTPQAQPNTVAPQALQQQHAAPPPRPISAFQVPKSTSEMFTQRATPTLLPTQPMTNARYGVPKGKALGGFSVVDRAALVKSNTAAINQLVNIGSRPLNLATNRTTLPQYAPRQSVKDLKKAAAGNRKLLDRIASKPASTRVSLPKGAAGGRGGVGSPSGLKREASSSDDYTDDSDDESEYTDDEEEVSPLPQARPEEPQEAVRYDIIKATWFPKRSQPNSEKIKDSLRDIWEVLNTIQKRWRIDSKAVAEAEDKKMTGELPVLKSRVKSQRDLLQGALKTALDFAHVDVLYHLGQVKPFLYLCYQFLANRFKVQDYDGGLPTAIYEILARCVGTLTTETLEETKTIKALNSMRKGANERTKALIQQIIDGAAANSKKAKPSTPPQDVEQKTLKRPQTDGPLAKKVKTSESVSSTKRAPIAMPPKTVSTPTNVPQQKRPGEKPAAVPVKARQVVNKPSSFFSTLNVPSKKPAAAPVVATPKPTTQSKSTVSTVKEKKPATTAKPSFSFAETMAQLLDPKKETTASPKPEKQLPPETPEEKAKRLRKESRRHLRVKFRPDSALVSIRIFHHEPEEDLDHDDNLVRDAGDIGGEGRMFKQHKDMEFDEDEDEPELRPWIEPTVVDFSRVELEERQRNYEPYGGGKLQPTCPDKEANQLREKGILMVIYSRHSSIPPSPREPTESNEPPPKPVIEFGPPPQLVLDRSPKQDTPPAPVDVNALQKLFAQYAVPTGSTPQAAVSQTSYAPPQVPVVPFDASLFENLRKLQEQAPPPAPVSAPPVLPPMPPVPVGLPAGLDLTALLAQLQPPTGAASYPPPPPGWPTFPPSFAQAFQQPQQPAPTGFYEQPQQPATAGFYKQQQPAQYEQNFSGGNKRARDDSSERGGGYGSFKKQKPRGNQNKFDGDRPHKVVPCKFFQEGKCTKGDSCTFIHDRS</sequence>
<dbReference type="InterPro" id="IPR000571">
    <property type="entry name" value="Znf_CCCH"/>
</dbReference>
<evidence type="ECO:0000256" key="4">
    <source>
        <dbReference type="PROSITE-ProRule" id="PRU00723"/>
    </source>
</evidence>
<feature type="compositionally biased region" description="Basic residues" evidence="5">
    <location>
        <begin position="682"/>
        <end position="692"/>
    </location>
</feature>
<dbReference type="Pfam" id="PF18345">
    <property type="entry name" value="zf_CCCH_4"/>
    <property type="match status" value="1"/>
</dbReference>
<feature type="region of interest" description="Disordered" evidence="5">
    <location>
        <begin position="514"/>
        <end position="586"/>
    </location>
</feature>
<keyword evidence="8" id="KW-1185">Reference proteome</keyword>
<dbReference type="SMART" id="SM00356">
    <property type="entry name" value="ZnF_C3H1"/>
    <property type="match status" value="1"/>
</dbReference>
<feature type="compositionally biased region" description="Basic and acidic residues" evidence="5">
    <location>
        <begin position="657"/>
        <end position="681"/>
    </location>
</feature>
<accession>A0A6A5WPE3</accession>
<feature type="compositionally biased region" description="Acidic residues" evidence="5">
    <location>
        <begin position="310"/>
        <end position="328"/>
    </location>
</feature>
<proteinExistence type="predicted"/>
<evidence type="ECO:0000256" key="5">
    <source>
        <dbReference type="SAM" id="MobiDB-lite"/>
    </source>
</evidence>
<feature type="compositionally biased region" description="Low complexity" evidence="5">
    <location>
        <begin position="964"/>
        <end position="978"/>
    </location>
</feature>
<feature type="region of interest" description="Disordered" evidence="5">
    <location>
        <begin position="611"/>
        <end position="692"/>
    </location>
</feature>
<dbReference type="AlphaFoldDB" id="A0A6A5WPE3"/>
<protein>
    <recommendedName>
        <fullName evidence="6">C3H1-type domain-containing protein</fullName>
    </recommendedName>
</protein>
<feature type="compositionally biased region" description="Gly residues" evidence="5">
    <location>
        <begin position="288"/>
        <end position="297"/>
    </location>
</feature>
<feature type="region of interest" description="Disordered" evidence="5">
    <location>
        <begin position="945"/>
        <end position="1046"/>
    </location>
</feature>
<evidence type="ECO:0000256" key="1">
    <source>
        <dbReference type="ARBA" id="ARBA00022723"/>
    </source>
</evidence>
<feature type="region of interest" description="Disordered" evidence="5">
    <location>
        <begin position="807"/>
        <end position="854"/>
    </location>
</feature>
<dbReference type="Proteomes" id="UP000799779">
    <property type="component" value="Unassembled WGS sequence"/>
</dbReference>
<feature type="compositionally biased region" description="Low complexity" evidence="5">
    <location>
        <begin position="611"/>
        <end position="632"/>
    </location>
</feature>
<feature type="compositionally biased region" description="Polar residues" evidence="5">
    <location>
        <begin position="984"/>
        <end position="1008"/>
    </location>
</feature>
<dbReference type="GO" id="GO:0008270">
    <property type="term" value="F:zinc ion binding"/>
    <property type="evidence" value="ECO:0007669"/>
    <property type="project" value="UniProtKB-KW"/>
</dbReference>
<evidence type="ECO:0000313" key="7">
    <source>
        <dbReference type="EMBL" id="KAF2003743.1"/>
    </source>
</evidence>
<keyword evidence="3 4" id="KW-0862">Zinc</keyword>
<feature type="compositionally biased region" description="Polar residues" evidence="5">
    <location>
        <begin position="566"/>
        <end position="575"/>
    </location>
</feature>
<dbReference type="EMBL" id="ML977571">
    <property type="protein sequence ID" value="KAF2003743.1"/>
    <property type="molecule type" value="Genomic_DNA"/>
</dbReference>
<dbReference type="SUPFAM" id="SSF90229">
    <property type="entry name" value="CCCH zinc finger"/>
    <property type="match status" value="1"/>
</dbReference>
<feature type="compositionally biased region" description="Pro residues" evidence="5">
    <location>
        <begin position="824"/>
        <end position="838"/>
    </location>
</feature>
<feature type="region of interest" description="Disordered" evidence="5">
    <location>
        <begin position="267"/>
        <end position="340"/>
    </location>
</feature>
<feature type="zinc finger region" description="C3H1-type" evidence="4">
    <location>
        <begin position="1044"/>
        <end position="1071"/>
    </location>
</feature>